<gene>
    <name evidence="2" type="ORF">NDU88_005226</name>
</gene>
<evidence type="ECO:0000313" key="2">
    <source>
        <dbReference type="EMBL" id="KAJ1085093.1"/>
    </source>
</evidence>
<feature type="region of interest" description="Disordered" evidence="1">
    <location>
        <begin position="20"/>
        <end position="40"/>
    </location>
</feature>
<accession>A0AAV7L8V8</accession>
<keyword evidence="3" id="KW-1185">Reference proteome</keyword>
<sequence>MSQRYDDKTAAVRLQAWPSGLGRGVPVRQQSSSYAPSGKTRATPVIGIGQYRLRENIAALKADAVPYLMDVKRDLAEVGQRVDFLHKAKE</sequence>
<proteinExistence type="predicted"/>
<protein>
    <submittedName>
        <fullName evidence="2">Uncharacterized protein</fullName>
    </submittedName>
</protein>
<evidence type="ECO:0000256" key="1">
    <source>
        <dbReference type="SAM" id="MobiDB-lite"/>
    </source>
</evidence>
<comment type="caution">
    <text evidence="2">The sequence shown here is derived from an EMBL/GenBank/DDBJ whole genome shotgun (WGS) entry which is preliminary data.</text>
</comment>
<evidence type="ECO:0000313" key="3">
    <source>
        <dbReference type="Proteomes" id="UP001066276"/>
    </source>
</evidence>
<reference evidence="2" key="1">
    <citation type="journal article" date="2022" name="bioRxiv">
        <title>Sequencing and chromosome-scale assembly of the giantPleurodeles waltlgenome.</title>
        <authorList>
            <person name="Brown T."/>
            <person name="Elewa A."/>
            <person name="Iarovenko S."/>
            <person name="Subramanian E."/>
            <person name="Araus A.J."/>
            <person name="Petzold A."/>
            <person name="Susuki M."/>
            <person name="Suzuki K.-i.T."/>
            <person name="Hayashi T."/>
            <person name="Toyoda A."/>
            <person name="Oliveira C."/>
            <person name="Osipova E."/>
            <person name="Leigh N.D."/>
            <person name="Simon A."/>
            <person name="Yun M.H."/>
        </authorList>
    </citation>
    <scope>NUCLEOTIDE SEQUENCE</scope>
    <source>
        <strain evidence="2">20211129_DDA</strain>
        <tissue evidence="2">Liver</tissue>
    </source>
</reference>
<dbReference type="EMBL" id="JANPWB010000016">
    <property type="protein sequence ID" value="KAJ1085093.1"/>
    <property type="molecule type" value="Genomic_DNA"/>
</dbReference>
<organism evidence="2 3">
    <name type="scientific">Pleurodeles waltl</name>
    <name type="common">Iberian ribbed newt</name>
    <dbReference type="NCBI Taxonomy" id="8319"/>
    <lineage>
        <taxon>Eukaryota</taxon>
        <taxon>Metazoa</taxon>
        <taxon>Chordata</taxon>
        <taxon>Craniata</taxon>
        <taxon>Vertebrata</taxon>
        <taxon>Euteleostomi</taxon>
        <taxon>Amphibia</taxon>
        <taxon>Batrachia</taxon>
        <taxon>Caudata</taxon>
        <taxon>Salamandroidea</taxon>
        <taxon>Salamandridae</taxon>
        <taxon>Pleurodelinae</taxon>
        <taxon>Pleurodeles</taxon>
    </lineage>
</organism>
<dbReference type="Proteomes" id="UP001066276">
    <property type="component" value="Chromosome 12"/>
</dbReference>
<name>A0AAV7L8V8_PLEWA</name>
<dbReference type="AlphaFoldDB" id="A0AAV7L8V8"/>